<gene>
    <name evidence="1" type="ORF">QWY15_16760</name>
</gene>
<reference evidence="1 2" key="1">
    <citation type="submission" date="2023-06" db="EMBL/GenBank/DDBJ databases">
        <title>Novel species in genus Planococcus.</title>
        <authorList>
            <person name="Ning S."/>
        </authorList>
    </citation>
    <scope>NUCLEOTIDE SEQUENCE [LARGE SCALE GENOMIC DNA]</scope>
    <source>
        <strain evidence="1 2">N064</strain>
    </source>
</reference>
<accession>A0ABT8MW42</accession>
<evidence type="ECO:0000313" key="1">
    <source>
        <dbReference type="EMBL" id="MDN7228925.1"/>
    </source>
</evidence>
<dbReference type="SUPFAM" id="SSF159173">
    <property type="entry name" value="YkvR-like"/>
    <property type="match status" value="1"/>
</dbReference>
<protein>
    <submittedName>
        <fullName evidence="1">DUF3219 family protein</fullName>
    </submittedName>
</protein>
<dbReference type="RefSeq" id="WP_301727074.1">
    <property type="nucleotide sequence ID" value="NZ_JAUJWW010000008.1"/>
</dbReference>
<keyword evidence="2" id="KW-1185">Reference proteome</keyword>
<name>A0ABT8MW42_9BACL</name>
<dbReference type="Gene3D" id="2.40.30.80">
    <property type="entry name" value="YkvR-like"/>
    <property type="match status" value="1"/>
</dbReference>
<sequence length="100" mass="11612">MSIQIHINERVVEAFQFSQETVKKPGTERELHKIIFDFKVTSQEYHAIAVLLYEMDFQIRVPEKNLDFAASISNYSTSITNLYQEGEVADYHLELVEKAS</sequence>
<dbReference type="InterPro" id="IPR023105">
    <property type="entry name" value="YkvR-like_sf"/>
</dbReference>
<dbReference type="Pfam" id="PF11514">
    <property type="entry name" value="DUF3219"/>
    <property type="match status" value="1"/>
</dbReference>
<dbReference type="Proteomes" id="UP001172054">
    <property type="component" value="Unassembled WGS sequence"/>
</dbReference>
<dbReference type="EMBL" id="JAUJWW010000008">
    <property type="protein sequence ID" value="MDN7228925.1"/>
    <property type="molecule type" value="Genomic_DNA"/>
</dbReference>
<organism evidence="1 2">
    <name type="scientific">Planococcus liqunii</name>
    <dbReference type="NCBI Taxonomy" id="3058394"/>
    <lineage>
        <taxon>Bacteria</taxon>
        <taxon>Bacillati</taxon>
        <taxon>Bacillota</taxon>
        <taxon>Bacilli</taxon>
        <taxon>Bacillales</taxon>
        <taxon>Caryophanaceae</taxon>
        <taxon>Planococcus</taxon>
    </lineage>
</organism>
<comment type="caution">
    <text evidence="1">The sequence shown here is derived from an EMBL/GenBank/DDBJ whole genome shotgun (WGS) entry which is preliminary data.</text>
</comment>
<proteinExistence type="predicted"/>
<evidence type="ECO:0000313" key="2">
    <source>
        <dbReference type="Proteomes" id="UP001172054"/>
    </source>
</evidence>
<dbReference type="InterPro" id="IPR021596">
    <property type="entry name" value="DUF3219"/>
</dbReference>